<evidence type="ECO:0000313" key="2">
    <source>
        <dbReference type="Proteomes" id="UP001500713"/>
    </source>
</evidence>
<accession>A0ABP3KQP9</accession>
<protein>
    <submittedName>
        <fullName evidence="1">Uncharacterized protein</fullName>
    </submittedName>
</protein>
<reference evidence="2" key="1">
    <citation type="journal article" date="2019" name="Int. J. Syst. Evol. Microbiol.">
        <title>The Global Catalogue of Microorganisms (GCM) 10K type strain sequencing project: providing services to taxonomists for standard genome sequencing and annotation.</title>
        <authorList>
            <consortium name="The Broad Institute Genomics Platform"/>
            <consortium name="The Broad Institute Genome Sequencing Center for Infectious Disease"/>
            <person name="Wu L."/>
            <person name="Ma J."/>
        </authorList>
    </citation>
    <scope>NUCLEOTIDE SEQUENCE [LARGE SCALE GENOMIC DNA]</scope>
    <source>
        <strain evidence="2">JCM 14162</strain>
    </source>
</reference>
<dbReference type="Proteomes" id="UP001500713">
    <property type="component" value="Unassembled WGS sequence"/>
</dbReference>
<comment type="caution">
    <text evidence="1">The sequence shown here is derived from an EMBL/GenBank/DDBJ whole genome shotgun (WGS) entry which is preliminary data.</text>
</comment>
<proteinExistence type="predicted"/>
<gene>
    <name evidence="1" type="ORF">GCM10009096_27800</name>
</gene>
<dbReference type="EMBL" id="BAAAEM010000003">
    <property type="protein sequence ID" value="GAA0483740.1"/>
    <property type="molecule type" value="Genomic_DNA"/>
</dbReference>
<name>A0ABP3KQP9_9SPHN</name>
<organism evidence="1 2">
    <name type="scientific">Parasphingorhabdus litoris</name>
    <dbReference type="NCBI Taxonomy" id="394733"/>
    <lineage>
        <taxon>Bacteria</taxon>
        <taxon>Pseudomonadati</taxon>
        <taxon>Pseudomonadota</taxon>
        <taxon>Alphaproteobacteria</taxon>
        <taxon>Sphingomonadales</taxon>
        <taxon>Sphingomonadaceae</taxon>
        <taxon>Parasphingorhabdus</taxon>
    </lineage>
</organism>
<sequence length="66" mass="7149">MSVLPIVQHLTGLSSKHCLNNIDIAEYSNPAIYSLPDGLDKPFAVQHGLAFGRMPLGQPLFSHGPH</sequence>
<keyword evidence="2" id="KW-1185">Reference proteome</keyword>
<evidence type="ECO:0000313" key="1">
    <source>
        <dbReference type="EMBL" id="GAA0483740.1"/>
    </source>
</evidence>